<sequence>PFGSNDHEFVLKLFPAGKDDDCECPNQKVQLRIRFSVDTPEGTRECSLNKSVLSINRGGIITASKFFHSDIVKNRFLRRGAREALNVNADITVFLESRTTVAQDIGNKDWEDEEMLLSSSYDLPVECAASSQTSGMHLEAFYGFAALRYVMR</sequence>
<dbReference type="EMBL" id="KN754540">
    <property type="protein sequence ID" value="KIH49211.1"/>
    <property type="molecule type" value="Genomic_DNA"/>
</dbReference>
<evidence type="ECO:0000313" key="1">
    <source>
        <dbReference type="EMBL" id="KIH49211.1"/>
    </source>
</evidence>
<name>A0A0C2FW98_9BILA</name>
<evidence type="ECO:0000313" key="2">
    <source>
        <dbReference type="Proteomes" id="UP000054047"/>
    </source>
</evidence>
<feature type="non-terminal residue" evidence="1">
    <location>
        <position position="1"/>
    </location>
</feature>
<keyword evidence="2" id="KW-1185">Reference proteome</keyword>
<gene>
    <name evidence="1" type="ORF">ANCDUO_20715</name>
</gene>
<dbReference type="Proteomes" id="UP000054047">
    <property type="component" value="Unassembled WGS sequence"/>
</dbReference>
<accession>A0A0C2FW98</accession>
<proteinExistence type="predicted"/>
<reference evidence="1 2" key="1">
    <citation type="submission" date="2013-12" db="EMBL/GenBank/DDBJ databases">
        <title>Draft genome of the parsitic nematode Ancylostoma duodenale.</title>
        <authorList>
            <person name="Mitreva M."/>
        </authorList>
    </citation>
    <scope>NUCLEOTIDE SEQUENCE [LARGE SCALE GENOMIC DNA]</scope>
    <source>
        <strain evidence="1 2">Zhejiang</strain>
    </source>
</reference>
<dbReference type="OrthoDB" id="646702at2759"/>
<dbReference type="AlphaFoldDB" id="A0A0C2FW98"/>
<organism evidence="1 2">
    <name type="scientific">Ancylostoma duodenale</name>
    <dbReference type="NCBI Taxonomy" id="51022"/>
    <lineage>
        <taxon>Eukaryota</taxon>
        <taxon>Metazoa</taxon>
        <taxon>Ecdysozoa</taxon>
        <taxon>Nematoda</taxon>
        <taxon>Chromadorea</taxon>
        <taxon>Rhabditida</taxon>
        <taxon>Rhabditina</taxon>
        <taxon>Rhabditomorpha</taxon>
        <taxon>Strongyloidea</taxon>
        <taxon>Ancylostomatidae</taxon>
        <taxon>Ancylostomatinae</taxon>
        <taxon>Ancylostoma</taxon>
    </lineage>
</organism>
<protein>
    <submittedName>
        <fullName evidence="1">Uncharacterized protein</fullName>
    </submittedName>
</protein>